<name>A0A0N4YXF5_NIPBR</name>
<reference evidence="1 2" key="2">
    <citation type="submission" date="2018-11" db="EMBL/GenBank/DDBJ databases">
        <authorList>
            <consortium name="Pathogen Informatics"/>
        </authorList>
    </citation>
    <scope>NUCLEOTIDE SEQUENCE [LARGE SCALE GENOMIC DNA]</scope>
</reference>
<gene>
    <name evidence="1" type="ORF">NBR_LOCUS21928</name>
</gene>
<organism evidence="3">
    <name type="scientific">Nippostrongylus brasiliensis</name>
    <name type="common">Rat hookworm</name>
    <dbReference type="NCBI Taxonomy" id="27835"/>
    <lineage>
        <taxon>Eukaryota</taxon>
        <taxon>Metazoa</taxon>
        <taxon>Ecdysozoa</taxon>
        <taxon>Nematoda</taxon>
        <taxon>Chromadorea</taxon>
        <taxon>Rhabditida</taxon>
        <taxon>Rhabditina</taxon>
        <taxon>Rhabditomorpha</taxon>
        <taxon>Strongyloidea</taxon>
        <taxon>Heligmosomidae</taxon>
        <taxon>Nippostrongylus</taxon>
    </lineage>
</organism>
<evidence type="ECO:0000313" key="3">
    <source>
        <dbReference type="WBParaSite" id="NBR_0002192701-mRNA-1"/>
    </source>
</evidence>
<dbReference type="AlphaFoldDB" id="A0A0N4YXF5"/>
<accession>A0A0N4YXF5</accession>
<dbReference type="Proteomes" id="UP000271162">
    <property type="component" value="Unassembled WGS sequence"/>
</dbReference>
<dbReference type="STRING" id="27835.A0A0N4YXF5"/>
<proteinExistence type="predicted"/>
<protein>
    <submittedName>
        <fullName evidence="3">DUF3444 domain-containing protein</fullName>
    </submittedName>
</protein>
<evidence type="ECO:0000313" key="2">
    <source>
        <dbReference type="Proteomes" id="UP000271162"/>
    </source>
</evidence>
<dbReference type="EMBL" id="UYSL01027088">
    <property type="protein sequence ID" value="VDL86386.1"/>
    <property type="molecule type" value="Genomic_DNA"/>
</dbReference>
<keyword evidence="2" id="KW-1185">Reference proteome</keyword>
<dbReference type="WBParaSite" id="NBR_0002192701-mRNA-1">
    <property type="protein sequence ID" value="NBR_0002192701-mRNA-1"/>
    <property type="gene ID" value="NBR_0002192701"/>
</dbReference>
<sequence length="107" mass="12234">MARFMLLYLGLPASKKNLEILKASQHISRELKTSKEFQKAIGYWFTADEVESAVEDDETRPLQKIFATKGMDPDLCPVFGVRKDLPPAMVLSAEYDVLRFHKVGFLR</sequence>
<reference evidence="3" key="1">
    <citation type="submission" date="2017-02" db="UniProtKB">
        <authorList>
            <consortium name="WormBaseParasite"/>
        </authorList>
    </citation>
    <scope>IDENTIFICATION</scope>
</reference>
<evidence type="ECO:0000313" key="1">
    <source>
        <dbReference type="EMBL" id="VDL86386.1"/>
    </source>
</evidence>